<comment type="caution">
    <text evidence="2">The sequence shown here is derived from an EMBL/GenBank/DDBJ whole genome shotgun (WGS) entry which is preliminary data.</text>
</comment>
<dbReference type="AlphaFoldDB" id="A0AAV8YNR7"/>
<feature type="region of interest" description="Disordered" evidence="1">
    <location>
        <begin position="156"/>
        <end position="177"/>
    </location>
</feature>
<dbReference type="Proteomes" id="UP001162156">
    <property type="component" value="Unassembled WGS sequence"/>
</dbReference>
<dbReference type="EMBL" id="JANEYF010001991">
    <property type="protein sequence ID" value="KAJ8953045.1"/>
    <property type="molecule type" value="Genomic_DNA"/>
</dbReference>
<evidence type="ECO:0000313" key="2">
    <source>
        <dbReference type="EMBL" id="KAJ8953045.1"/>
    </source>
</evidence>
<organism evidence="2 3">
    <name type="scientific">Rhamnusium bicolor</name>
    <dbReference type="NCBI Taxonomy" id="1586634"/>
    <lineage>
        <taxon>Eukaryota</taxon>
        <taxon>Metazoa</taxon>
        <taxon>Ecdysozoa</taxon>
        <taxon>Arthropoda</taxon>
        <taxon>Hexapoda</taxon>
        <taxon>Insecta</taxon>
        <taxon>Pterygota</taxon>
        <taxon>Neoptera</taxon>
        <taxon>Endopterygota</taxon>
        <taxon>Coleoptera</taxon>
        <taxon>Polyphaga</taxon>
        <taxon>Cucujiformia</taxon>
        <taxon>Chrysomeloidea</taxon>
        <taxon>Cerambycidae</taxon>
        <taxon>Lepturinae</taxon>
        <taxon>Rhagiini</taxon>
        <taxon>Rhamnusium</taxon>
    </lineage>
</organism>
<accession>A0AAV8YNR7</accession>
<evidence type="ECO:0000256" key="1">
    <source>
        <dbReference type="SAM" id="MobiDB-lite"/>
    </source>
</evidence>
<evidence type="ECO:0000313" key="3">
    <source>
        <dbReference type="Proteomes" id="UP001162156"/>
    </source>
</evidence>
<keyword evidence="3" id="KW-1185">Reference proteome</keyword>
<proteinExistence type="predicted"/>
<sequence>MFTLDNSVSSLTLDNALWDKDRLCIHSCKYFGICRRNRAGLGAGSLESKLLGVDSDAHFISETVHNQTESDSKGQIAKNSTDSYMGSFAPKPPSKVLGPLAVYTNEDSDQNIANNSLGTNYKSKISPYENPFYHKSPLPHKPDITKSNFSKDKNSEYLGSFDPKTGGLNTKPSKDVKNKISNKSNSYFVTPPPLAEQSVNENVNYFPNYLTPPTPFLSTQRTPGKSEIELHSQSSPEEVLQFIHQYPEISNYPSGSILEFHNLPSSSIPKQPFNNQGFSTSKPKIHLVPYIVPQNSDGQPVNNDLPPGISLEQILQEFQKKFSSAAK</sequence>
<gene>
    <name evidence="2" type="ORF">NQ314_007420</name>
</gene>
<protein>
    <submittedName>
        <fullName evidence="2">Uncharacterized protein</fullName>
    </submittedName>
</protein>
<name>A0AAV8YNR7_9CUCU</name>
<reference evidence="2" key="1">
    <citation type="journal article" date="2023" name="Insect Mol. Biol.">
        <title>Genome sequencing provides insights into the evolution of gene families encoding plant cell wall-degrading enzymes in longhorned beetles.</title>
        <authorList>
            <person name="Shin N.R."/>
            <person name="Okamura Y."/>
            <person name="Kirsch R."/>
            <person name="Pauchet Y."/>
        </authorList>
    </citation>
    <scope>NUCLEOTIDE SEQUENCE</scope>
    <source>
        <strain evidence="2">RBIC_L_NR</strain>
    </source>
</reference>